<gene>
    <name evidence="1" type="ORF">APLA_LOCUS5990</name>
</gene>
<evidence type="ECO:0000313" key="2">
    <source>
        <dbReference type="Proteomes" id="UP000494106"/>
    </source>
</evidence>
<dbReference type="Proteomes" id="UP000494106">
    <property type="component" value="Unassembled WGS sequence"/>
</dbReference>
<proteinExistence type="predicted"/>
<organism evidence="1 2">
    <name type="scientific">Arctia plantaginis</name>
    <name type="common">Wood tiger moth</name>
    <name type="synonym">Phalaena plantaginis</name>
    <dbReference type="NCBI Taxonomy" id="874455"/>
    <lineage>
        <taxon>Eukaryota</taxon>
        <taxon>Metazoa</taxon>
        <taxon>Ecdysozoa</taxon>
        <taxon>Arthropoda</taxon>
        <taxon>Hexapoda</taxon>
        <taxon>Insecta</taxon>
        <taxon>Pterygota</taxon>
        <taxon>Neoptera</taxon>
        <taxon>Endopterygota</taxon>
        <taxon>Lepidoptera</taxon>
        <taxon>Glossata</taxon>
        <taxon>Ditrysia</taxon>
        <taxon>Noctuoidea</taxon>
        <taxon>Erebidae</taxon>
        <taxon>Arctiinae</taxon>
        <taxon>Arctia</taxon>
    </lineage>
</organism>
<keyword evidence="2" id="KW-1185">Reference proteome</keyword>
<dbReference type="AlphaFoldDB" id="A0A8S0ZPW8"/>
<comment type="caution">
    <text evidence="1">The sequence shown here is derived from an EMBL/GenBank/DDBJ whole genome shotgun (WGS) entry which is preliminary data.</text>
</comment>
<evidence type="ECO:0000313" key="1">
    <source>
        <dbReference type="EMBL" id="CAB3235205.1"/>
    </source>
</evidence>
<sequence>MRASTYISKHMRSAMSESQRCRSSWNGVRACGAAHLHVLRHSGTAQAPRRGRTASRGVSLMRFAHCNSFTLLENISLCIENTRSATHRNCSNVQNLHSRKHARGSVATHPAM</sequence>
<name>A0A8S0ZPW8_ARCPL</name>
<dbReference type="EMBL" id="CADEBC010000485">
    <property type="protein sequence ID" value="CAB3235205.1"/>
    <property type="molecule type" value="Genomic_DNA"/>
</dbReference>
<protein>
    <submittedName>
        <fullName evidence="1">Uncharacterized protein</fullName>
    </submittedName>
</protein>
<accession>A0A8S0ZPW8</accession>
<reference evidence="1 2" key="1">
    <citation type="submission" date="2020-04" db="EMBL/GenBank/DDBJ databases">
        <authorList>
            <person name="Wallbank WR R."/>
            <person name="Pardo Diaz C."/>
            <person name="Kozak K."/>
            <person name="Martin S."/>
            <person name="Jiggins C."/>
            <person name="Moest M."/>
            <person name="Warren A I."/>
            <person name="Byers J.R.P. K."/>
            <person name="Montejo-Kovacevich G."/>
            <person name="Yen C E."/>
        </authorList>
    </citation>
    <scope>NUCLEOTIDE SEQUENCE [LARGE SCALE GENOMIC DNA]</scope>
</reference>